<dbReference type="EMBL" id="AP014968">
    <property type="protein sequence ID" value="BAT16663.1"/>
    <property type="molecule type" value="Genomic_DNA"/>
</dbReference>
<comment type="subcellular location">
    <subcellularLocation>
        <location evidence="1">Nucleus</location>
    </subcellularLocation>
</comment>
<organism evidence="8 9">
    <name type="scientific">Oryza sativa subsp. japonica</name>
    <name type="common">Rice</name>
    <dbReference type="NCBI Taxonomy" id="39947"/>
    <lineage>
        <taxon>Eukaryota</taxon>
        <taxon>Viridiplantae</taxon>
        <taxon>Streptophyta</taxon>
        <taxon>Embryophyta</taxon>
        <taxon>Tracheophyta</taxon>
        <taxon>Spermatophyta</taxon>
        <taxon>Magnoliopsida</taxon>
        <taxon>Liliopsida</taxon>
        <taxon>Poales</taxon>
        <taxon>Poaceae</taxon>
        <taxon>BOP clade</taxon>
        <taxon>Oryzoideae</taxon>
        <taxon>Oryzeae</taxon>
        <taxon>Oryzinae</taxon>
        <taxon>Oryza</taxon>
        <taxon>Oryza sativa</taxon>
    </lineage>
</organism>
<dbReference type="OMA" id="CCRQERT"/>
<dbReference type="AlphaFoldDB" id="A0A0P0Y905"/>
<dbReference type="SMART" id="SM00544">
    <property type="entry name" value="MA3"/>
    <property type="match status" value="1"/>
</dbReference>
<reference evidence="9" key="1">
    <citation type="journal article" date="2005" name="Nature">
        <title>The map-based sequence of the rice genome.</title>
        <authorList>
            <consortium name="International rice genome sequencing project (IRGSP)"/>
            <person name="Matsumoto T."/>
            <person name="Wu J."/>
            <person name="Kanamori H."/>
            <person name="Katayose Y."/>
            <person name="Fujisawa M."/>
            <person name="Namiki N."/>
            <person name="Mizuno H."/>
            <person name="Yamamoto K."/>
            <person name="Antonio B.A."/>
            <person name="Baba T."/>
            <person name="Sakata K."/>
            <person name="Nagamura Y."/>
            <person name="Aoki H."/>
            <person name="Arikawa K."/>
            <person name="Arita K."/>
            <person name="Bito T."/>
            <person name="Chiden Y."/>
            <person name="Fujitsuka N."/>
            <person name="Fukunaka R."/>
            <person name="Hamada M."/>
            <person name="Harada C."/>
            <person name="Hayashi A."/>
            <person name="Hijishita S."/>
            <person name="Honda M."/>
            <person name="Hosokawa S."/>
            <person name="Ichikawa Y."/>
            <person name="Idonuma A."/>
            <person name="Iijima M."/>
            <person name="Ikeda M."/>
            <person name="Ikeno M."/>
            <person name="Ito K."/>
            <person name="Ito S."/>
            <person name="Ito T."/>
            <person name="Ito Y."/>
            <person name="Ito Y."/>
            <person name="Iwabuchi A."/>
            <person name="Kamiya K."/>
            <person name="Karasawa W."/>
            <person name="Kurita K."/>
            <person name="Katagiri S."/>
            <person name="Kikuta A."/>
            <person name="Kobayashi H."/>
            <person name="Kobayashi N."/>
            <person name="Machita K."/>
            <person name="Maehara T."/>
            <person name="Masukawa M."/>
            <person name="Mizubayashi T."/>
            <person name="Mukai Y."/>
            <person name="Nagasaki H."/>
            <person name="Nagata Y."/>
            <person name="Naito S."/>
            <person name="Nakashima M."/>
            <person name="Nakama Y."/>
            <person name="Nakamichi Y."/>
            <person name="Nakamura M."/>
            <person name="Meguro A."/>
            <person name="Negishi M."/>
            <person name="Ohta I."/>
            <person name="Ohta T."/>
            <person name="Okamoto M."/>
            <person name="Ono N."/>
            <person name="Saji S."/>
            <person name="Sakaguchi M."/>
            <person name="Sakai K."/>
            <person name="Shibata M."/>
            <person name="Shimokawa T."/>
            <person name="Song J."/>
            <person name="Takazaki Y."/>
            <person name="Terasawa K."/>
            <person name="Tsugane M."/>
            <person name="Tsuji K."/>
            <person name="Ueda S."/>
            <person name="Waki K."/>
            <person name="Yamagata H."/>
            <person name="Yamamoto M."/>
            <person name="Yamamoto S."/>
            <person name="Yamane H."/>
            <person name="Yoshiki S."/>
            <person name="Yoshihara R."/>
            <person name="Yukawa K."/>
            <person name="Zhong H."/>
            <person name="Yano M."/>
            <person name="Yuan Q."/>
            <person name="Ouyang S."/>
            <person name="Liu J."/>
            <person name="Jones K.M."/>
            <person name="Gansberger K."/>
            <person name="Moffat K."/>
            <person name="Hill J."/>
            <person name="Bera J."/>
            <person name="Fadrosh D."/>
            <person name="Jin S."/>
            <person name="Johri S."/>
            <person name="Kim M."/>
            <person name="Overton L."/>
            <person name="Reardon M."/>
            <person name="Tsitrin T."/>
            <person name="Vuong H."/>
            <person name="Weaver B."/>
            <person name="Ciecko A."/>
            <person name="Tallon L."/>
            <person name="Jackson J."/>
            <person name="Pai G."/>
            <person name="Aken S.V."/>
            <person name="Utterback T."/>
            <person name="Reidmuller S."/>
            <person name="Feldblyum T."/>
            <person name="Hsiao J."/>
            <person name="Zismann V."/>
            <person name="Iobst S."/>
            <person name="de Vazeille A.R."/>
            <person name="Buell C.R."/>
            <person name="Ying K."/>
            <person name="Li Y."/>
            <person name="Lu T."/>
            <person name="Huang Y."/>
            <person name="Zhao Q."/>
            <person name="Feng Q."/>
            <person name="Zhang L."/>
            <person name="Zhu J."/>
            <person name="Weng Q."/>
            <person name="Mu J."/>
            <person name="Lu Y."/>
            <person name="Fan D."/>
            <person name="Liu Y."/>
            <person name="Guan J."/>
            <person name="Zhang Y."/>
            <person name="Yu S."/>
            <person name="Liu X."/>
            <person name="Zhang Y."/>
            <person name="Hong G."/>
            <person name="Han B."/>
            <person name="Choisne N."/>
            <person name="Demange N."/>
            <person name="Orjeda G."/>
            <person name="Samain S."/>
            <person name="Cattolico L."/>
            <person name="Pelletier E."/>
            <person name="Couloux A."/>
            <person name="Segurens B."/>
            <person name="Wincker P."/>
            <person name="D'Hont A."/>
            <person name="Scarpelli C."/>
            <person name="Weissenbach J."/>
            <person name="Salanoubat M."/>
            <person name="Quetier F."/>
            <person name="Yu Y."/>
            <person name="Kim H.R."/>
            <person name="Rambo T."/>
            <person name="Currie J."/>
            <person name="Collura K."/>
            <person name="Luo M."/>
            <person name="Yang T."/>
            <person name="Ammiraju J.S.S."/>
            <person name="Engler F."/>
            <person name="Soderlund C."/>
            <person name="Wing R.A."/>
            <person name="Palmer L.E."/>
            <person name="de la Bastide M."/>
            <person name="Spiegel L."/>
            <person name="Nascimento L."/>
            <person name="Zutavern T."/>
            <person name="O'Shaughnessy A."/>
            <person name="Dike S."/>
            <person name="Dedhia N."/>
            <person name="Preston R."/>
            <person name="Balija V."/>
            <person name="McCombie W.R."/>
            <person name="Chow T."/>
            <person name="Chen H."/>
            <person name="Chung M."/>
            <person name="Chen C."/>
            <person name="Shaw J."/>
            <person name="Wu H."/>
            <person name="Hsiao K."/>
            <person name="Chao Y."/>
            <person name="Chu M."/>
            <person name="Cheng C."/>
            <person name="Hour A."/>
            <person name="Lee P."/>
            <person name="Lin S."/>
            <person name="Lin Y."/>
            <person name="Liou J."/>
            <person name="Liu S."/>
            <person name="Hsing Y."/>
            <person name="Raghuvanshi S."/>
            <person name="Mohanty A."/>
            <person name="Bharti A.K."/>
            <person name="Gaur A."/>
            <person name="Gupta V."/>
            <person name="Kumar D."/>
            <person name="Ravi V."/>
            <person name="Vij S."/>
            <person name="Kapur A."/>
            <person name="Khurana P."/>
            <person name="Khurana P."/>
            <person name="Khurana J.P."/>
            <person name="Tyagi A.K."/>
            <person name="Gaikwad K."/>
            <person name="Singh A."/>
            <person name="Dalal V."/>
            <person name="Srivastava S."/>
            <person name="Dixit A."/>
            <person name="Pal A.K."/>
            <person name="Ghazi I.A."/>
            <person name="Yadav M."/>
            <person name="Pandit A."/>
            <person name="Bhargava A."/>
            <person name="Sureshbabu K."/>
            <person name="Batra K."/>
            <person name="Sharma T.R."/>
            <person name="Mohapatra T."/>
            <person name="Singh N.K."/>
            <person name="Messing J."/>
            <person name="Nelson A.B."/>
            <person name="Fuks G."/>
            <person name="Kavchok S."/>
            <person name="Keizer G."/>
            <person name="Linton E."/>
            <person name="Llaca V."/>
            <person name="Song R."/>
            <person name="Tanyolac B."/>
            <person name="Young S."/>
            <person name="Ho-Il K."/>
            <person name="Hahn J.H."/>
            <person name="Sangsakoo G."/>
            <person name="Vanavichit A."/>
            <person name="de Mattos Luiz.A.T."/>
            <person name="Zimmer P.D."/>
            <person name="Malone G."/>
            <person name="Dellagostin O."/>
            <person name="de Oliveira A.C."/>
            <person name="Bevan M."/>
            <person name="Bancroft I."/>
            <person name="Minx P."/>
            <person name="Cordum H."/>
            <person name="Wilson R."/>
            <person name="Cheng Z."/>
            <person name="Jin W."/>
            <person name="Jiang J."/>
            <person name="Leong S.A."/>
            <person name="Iwama H."/>
            <person name="Gojobori T."/>
            <person name="Itoh T."/>
            <person name="Niimura Y."/>
            <person name="Fujii Y."/>
            <person name="Habara T."/>
            <person name="Sakai H."/>
            <person name="Sato Y."/>
            <person name="Wilson G."/>
            <person name="Kumar K."/>
            <person name="McCouch S."/>
            <person name="Juretic N."/>
            <person name="Hoen D."/>
            <person name="Wright S."/>
            <person name="Bruskiewich R."/>
            <person name="Bureau T."/>
            <person name="Miyao A."/>
            <person name="Hirochika H."/>
            <person name="Nishikawa T."/>
            <person name="Kadowaki K."/>
            <person name="Sugiura M."/>
            <person name="Burr B."/>
            <person name="Sasaki T."/>
        </authorList>
    </citation>
    <scope>NUCLEOTIDE SEQUENCE [LARGE SCALE GENOMIC DNA]</scope>
    <source>
        <strain evidence="9">cv. Nipponbare</strain>
    </source>
</reference>
<dbReference type="Gramene" id="Os12t0273980-00">
    <property type="protein sequence ID" value="Os12t0273980-00"/>
    <property type="gene ID" value="Os12g0273980"/>
</dbReference>
<dbReference type="GO" id="GO:0071013">
    <property type="term" value="C:catalytic step 2 spliceosome"/>
    <property type="evidence" value="ECO:0000318"/>
    <property type="project" value="GO_Central"/>
</dbReference>
<evidence type="ECO:0000313" key="8">
    <source>
        <dbReference type="EMBL" id="BAT16663.1"/>
    </source>
</evidence>
<dbReference type="InterPro" id="IPR003891">
    <property type="entry name" value="Initiation_fac_eIF4g_MI"/>
</dbReference>
<keyword evidence="5" id="KW-0539">Nucleus</keyword>
<dbReference type="Pfam" id="PF02847">
    <property type="entry name" value="MA3"/>
    <property type="match status" value="1"/>
</dbReference>
<reference evidence="8 9" key="3">
    <citation type="journal article" date="2013" name="Rice">
        <title>Improvement of the Oryza sativa Nipponbare reference genome using next generation sequence and optical map data.</title>
        <authorList>
            <person name="Kawahara Y."/>
            <person name="de la Bastide M."/>
            <person name="Hamilton J.P."/>
            <person name="Kanamori H."/>
            <person name="McCombie W.R."/>
            <person name="Ouyang S."/>
            <person name="Schwartz D.C."/>
            <person name="Tanaka T."/>
            <person name="Wu J."/>
            <person name="Zhou S."/>
            <person name="Childs K.L."/>
            <person name="Davidson R.M."/>
            <person name="Lin H."/>
            <person name="Quesada-Ocampo L."/>
            <person name="Vaillancourt B."/>
            <person name="Sakai H."/>
            <person name="Lee S.S."/>
            <person name="Kim J."/>
            <person name="Numa H."/>
            <person name="Itoh T."/>
            <person name="Buell C.R."/>
            <person name="Matsumoto T."/>
        </authorList>
    </citation>
    <scope>NUCLEOTIDE SEQUENCE [LARGE SCALE GENOMIC DNA]</scope>
    <source>
        <strain evidence="9">cv. Nipponbare</strain>
    </source>
</reference>
<evidence type="ECO:0000256" key="5">
    <source>
        <dbReference type="ARBA" id="ARBA00023242"/>
    </source>
</evidence>
<dbReference type="GO" id="GO:0006417">
    <property type="term" value="P:regulation of translation"/>
    <property type="evidence" value="ECO:0007669"/>
    <property type="project" value="UniProtKB-KW"/>
</dbReference>
<evidence type="ECO:0000256" key="2">
    <source>
        <dbReference type="ARBA" id="ARBA00022664"/>
    </source>
</evidence>
<evidence type="ECO:0000256" key="1">
    <source>
        <dbReference type="ARBA" id="ARBA00004123"/>
    </source>
</evidence>
<keyword evidence="3" id="KW-0810">Translation regulation</keyword>
<dbReference type="InterPro" id="IPR050781">
    <property type="entry name" value="CWC22_splicing_factor"/>
</dbReference>
<dbReference type="STRING" id="39947.A0A0P0Y905"/>
<feature type="domain" description="MI" evidence="7">
    <location>
        <begin position="32"/>
        <end position="149"/>
    </location>
</feature>
<keyword evidence="2" id="KW-0507">mRNA processing</keyword>
<evidence type="ECO:0000259" key="7">
    <source>
        <dbReference type="PROSITE" id="PS51366"/>
    </source>
</evidence>
<dbReference type="GO" id="GO:0003723">
    <property type="term" value="F:RNA binding"/>
    <property type="evidence" value="ECO:0000318"/>
    <property type="project" value="GO_Central"/>
</dbReference>
<proteinExistence type="predicted"/>
<evidence type="ECO:0000256" key="6">
    <source>
        <dbReference type="SAM" id="MobiDB-lite"/>
    </source>
</evidence>
<evidence type="ECO:0000256" key="3">
    <source>
        <dbReference type="ARBA" id="ARBA00022845"/>
    </source>
</evidence>
<sequence length="261" mass="29803">PGSIGRNARSVRWVREAGGEEENAAAAAAAGDDPRAAYGGDKEDDIPDDQAGHKLAEIKLEPAQEMELCIMLLECCSQERTYLPYYGLLAQRLCLINKVYQKNFEKCFAKQYSMIDRLDTNKLGNVANFFAHLLATDALPWHVLAYIRLTEEDTTSSSRIFIKILFHELSDHLGIRQLNKRLSDPKMKDYFDSIFLMDHPKNTRFWINFFTSIGLGGITETLREYQCLQCNNRSQNQVLMRVAETQVREGRCKETDGRRAP</sequence>
<feature type="non-terminal residue" evidence="8">
    <location>
        <position position="261"/>
    </location>
</feature>
<keyword evidence="9" id="KW-1185">Reference proteome</keyword>
<protein>
    <submittedName>
        <fullName evidence="8">Os12g0273980 protein</fullName>
    </submittedName>
</protein>
<feature type="compositionally biased region" description="Low complexity" evidence="6">
    <location>
        <begin position="24"/>
        <end position="39"/>
    </location>
</feature>
<name>A0A0P0Y905_ORYSJ</name>
<reference evidence="8 9" key="2">
    <citation type="journal article" date="2013" name="Plant Cell Physiol.">
        <title>Rice Annotation Project Database (RAP-DB): an integrative and interactive database for rice genomics.</title>
        <authorList>
            <person name="Sakai H."/>
            <person name="Lee S.S."/>
            <person name="Tanaka T."/>
            <person name="Numa H."/>
            <person name="Kim J."/>
            <person name="Kawahara Y."/>
            <person name="Wakimoto H."/>
            <person name="Yang C.C."/>
            <person name="Iwamoto M."/>
            <person name="Abe T."/>
            <person name="Yamada Y."/>
            <person name="Muto A."/>
            <person name="Inokuchi H."/>
            <person name="Ikemura T."/>
            <person name="Matsumoto T."/>
            <person name="Sasaki T."/>
            <person name="Itoh T."/>
        </authorList>
    </citation>
    <scope>NUCLEOTIDE SEQUENCE [LARGE SCALE GENOMIC DNA]</scope>
    <source>
        <strain evidence="9">cv. Nipponbare</strain>
    </source>
</reference>
<dbReference type="PaxDb" id="39947-A0A0P0Y905"/>
<dbReference type="eggNOG" id="KOG2140">
    <property type="taxonomic scope" value="Eukaryota"/>
</dbReference>
<dbReference type="GO" id="GO:0000398">
    <property type="term" value="P:mRNA splicing, via spliceosome"/>
    <property type="evidence" value="ECO:0000318"/>
    <property type="project" value="GO_Central"/>
</dbReference>
<dbReference type="PANTHER" id="PTHR18034">
    <property type="entry name" value="CELL CYCLE CONTROL PROTEIN CWF22-RELATED"/>
    <property type="match status" value="1"/>
</dbReference>
<evidence type="ECO:0000256" key="4">
    <source>
        <dbReference type="ARBA" id="ARBA00023187"/>
    </source>
</evidence>
<dbReference type="Proteomes" id="UP000059680">
    <property type="component" value="Chromosome 12"/>
</dbReference>
<accession>A0A0P0Y905</accession>
<dbReference type="PANTHER" id="PTHR18034:SF3">
    <property type="entry name" value="PRE-MRNA-SPLICING FACTOR CWC22 HOMOLOG"/>
    <property type="match status" value="1"/>
</dbReference>
<evidence type="ECO:0000313" key="9">
    <source>
        <dbReference type="Proteomes" id="UP000059680"/>
    </source>
</evidence>
<gene>
    <name evidence="8" type="ordered locus">Os12g0273980</name>
    <name evidence="8" type="ORF">OSNPB_120273980</name>
</gene>
<feature type="region of interest" description="Disordered" evidence="6">
    <location>
        <begin position="22"/>
        <end position="46"/>
    </location>
</feature>
<dbReference type="InParanoid" id="A0A0P0Y905"/>
<dbReference type="SMR" id="A0A0P0Y905"/>
<dbReference type="PROSITE" id="PS51366">
    <property type="entry name" value="MI"/>
    <property type="match status" value="1"/>
</dbReference>
<keyword evidence="4" id="KW-0508">mRNA splicing</keyword>